<evidence type="ECO:0000256" key="1">
    <source>
        <dbReference type="ARBA" id="ARBA00023125"/>
    </source>
</evidence>
<evidence type="ECO:0000313" key="5">
    <source>
        <dbReference type="Proteomes" id="UP000288943"/>
    </source>
</evidence>
<organism evidence="4 5">
    <name type="scientific">Paenibacillus chitinolyticus</name>
    <dbReference type="NCBI Taxonomy" id="79263"/>
    <lineage>
        <taxon>Bacteria</taxon>
        <taxon>Bacillati</taxon>
        <taxon>Bacillota</taxon>
        <taxon>Bacilli</taxon>
        <taxon>Bacillales</taxon>
        <taxon>Paenibacillaceae</taxon>
        <taxon>Paenibacillus</taxon>
    </lineage>
</organism>
<dbReference type="PROSITE" id="PS50987">
    <property type="entry name" value="HTH_ARSR_2"/>
    <property type="match status" value="1"/>
</dbReference>
<dbReference type="Gene3D" id="1.10.10.10">
    <property type="entry name" value="Winged helix-like DNA-binding domain superfamily/Winged helix DNA-binding domain"/>
    <property type="match status" value="1"/>
</dbReference>
<dbReference type="InterPro" id="IPR011991">
    <property type="entry name" value="ArsR-like_HTH"/>
</dbReference>
<dbReference type="EMBL" id="JAMDMJ010000029">
    <property type="protein sequence ID" value="MCY9598224.1"/>
    <property type="molecule type" value="Genomic_DNA"/>
</dbReference>
<dbReference type="RefSeq" id="WP_042225953.1">
    <property type="nucleotide sequence ID" value="NZ_CP026520.1"/>
</dbReference>
<dbReference type="PANTHER" id="PTHR39168">
    <property type="entry name" value="TRANSCRIPTIONAL REGULATOR-RELATED"/>
    <property type="match status" value="1"/>
</dbReference>
<evidence type="ECO:0000313" key="6">
    <source>
        <dbReference type="Proteomes" id="UP001527202"/>
    </source>
</evidence>
<dbReference type="InterPro" id="IPR001845">
    <property type="entry name" value="HTH_ArsR_DNA-bd_dom"/>
</dbReference>
<feature type="domain" description="HTH arsR-type" evidence="2">
    <location>
        <begin position="1"/>
        <end position="94"/>
    </location>
</feature>
<dbReference type="GO" id="GO:0032791">
    <property type="term" value="F:lead ion binding"/>
    <property type="evidence" value="ECO:0007669"/>
    <property type="project" value="TreeGrafter"/>
</dbReference>
<dbReference type="GeneID" id="95376368"/>
<dbReference type="Proteomes" id="UP000288943">
    <property type="component" value="Chromosome"/>
</dbReference>
<evidence type="ECO:0000313" key="3">
    <source>
        <dbReference type="EMBL" id="MCY9598224.1"/>
    </source>
</evidence>
<dbReference type="SUPFAM" id="SSF46785">
    <property type="entry name" value="Winged helix' DNA-binding domain"/>
    <property type="match status" value="1"/>
</dbReference>
<dbReference type="KEGG" id="pchi:PC41400_16285"/>
<dbReference type="InterPro" id="IPR036390">
    <property type="entry name" value="WH_DNA-bd_sf"/>
</dbReference>
<dbReference type="PANTHER" id="PTHR39168:SF1">
    <property type="entry name" value="TRANSCRIPTIONAL REGULATORY PROTEIN"/>
    <property type="match status" value="1"/>
</dbReference>
<dbReference type="GO" id="GO:0097063">
    <property type="term" value="F:cadmium ion sensor activity"/>
    <property type="evidence" value="ECO:0007669"/>
    <property type="project" value="TreeGrafter"/>
</dbReference>
<dbReference type="InterPro" id="IPR036388">
    <property type="entry name" value="WH-like_DNA-bd_sf"/>
</dbReference>
<dbReference type="InterPro" id="IPR052543">
    <property type="entry name" value="HTH_Metal-responsive_Reg"/>
</dbReference>
<name>A0A410WY53_9BACL</name>
<dbReference type="SMART" id="SM00418">
    <property type="entry name" value="HTH_ARSR"/>
    <property type="match status" value="1"/>
</dbReference>
<dbReference type="GO" id="GO:0003677">
    <property type="term" value="F:DNA binding"/>
    <property type="evidence" value="ECO:0007669"/>
    <property type="project" value="UniProtKB-KW"/>
</dbReference>
<protein>
    <submittedName>
        <fullName evidence="3">Helix-turn-helix domain-containing protein</fullName>
    </submittedName>
    <submittedName>
        <fullName evidence="4">Transcriptional regulator</fullName>
    </submittedName>
</protein>
<evidence type="ECO:0000313" key="4">
    <source>
        <dbReference type="EMBL" id="QAV19152.1"/>
    </source>
</evidence>
<dbReference type="Pfam" id="PF12840">
    <property type="entry name" value="HTH_20"/>
    <property type="match status" value="1"/>
</dbReference>
<dbReference type="AlphaFoldDB" id="A0A410WY53"/>
<dbReference type="GO" id="GO:0046686">
    <property type="term" value="P:response to cadmium ion"/>
    <property type="evidence" value="ECO:0007669"/>
    <property type="project" value="TreeGrafter"/>
</dbReference>
<reference evidence="3 6" key="2">
    <citation type="submission" date="2022-05" db="EMBL/GenBank/DDBJ databases">
        <title>Genome Sequencing of Bee-Associated Microbes.</title>
        <authorList>
            <person name="Dunlap C."/>
        </authorList>
    </citation>
    <scope>NUCLEOTIDE SEQUENCE [LARGE SCALE GENOMIC DNA]</scope>
    <source>
        <strain evidence="3 6">NRRL B-23120</strain>
    </source>
</reference>
<evidence type="ECO:0000259" key="2">
    <source>
        <dbReference type="PROSITE" id="PS50987"/>
    </source>
</evidence>
<dbReference type="Proteomes" id="UP001527202">
    <property type="component" value="Unassembled WGS sequence"/>
</dbReference>
<dbReference type="GO" id="GO:0010288">
    <property type="term" value="P:response to lead ion"/>
    <property type="evidence" value="ECO:0007669"/>
    <property type="project" value="TreeGrafter"/>
</dbReference>
<keyword evidence="1" id="KW-0238">DNA-binding</keyword>
<accession>A0A410WY53</accession>
<gene>
    <name evidence="3" type="ORF">M5X16_20965</name>
    <name evidence="4" type="ORF">PC41400_16285</name>
</gene>
<keyword evidence="6" id="KW-1185">Reference proteome</keyword>
<sequence>MKASPDTITLAGLIGEPSRMHMLLELLSGKCMPASELAGAARITPQTASSHLAKLVEGGLLTVELSGRHRYYKLAGPEVADALEALNTLARPKPVKSLREYDRLNHLRFARTCYDHLAGEAGVALADRLLETGIIGQSGRDFTVTEKGEIFLRAFGINCAELRRSRRQFAKCCLDWSERRYHIAGSLGAALTEQLFRREWIERIPGGRAVRITDTGRDGLRHLGVDLNLL</sequence>
<dbReference type="CDD" id="cd00090">
    <property type="entry name" value="HTH_ARSR"/>
    <property type="match status" value="1"/>
</dbReference>
<proteinExistence type="predicted"/>
<dbReference type="EMBL" id="CP026520">
    <property type="protein sequence ID" value="QAV19152.1"/>
    <property type="molecule type" value="Genomic_DNA"/>
</dbReference>
<reference evidence="4 5" key="1">
    <citation type="submission" date="2018-01" db="EMBL/GenBank/DDBJ databases">
        <title>The whole genome sequencing and assembly of Paenibacillus chitinolyticus KCCM 41400 strain.</title>
        <authorList>
            <person name="Kim J.-Y."/>
            <person name="Park M.-K."/>
            <person name="Lee Y.-J."/>
            <person name="Yi H."/>
            <person name="Bahn Y.-S."/>
            <person name="Kim J.F."/>
            <person name="Lee D.-W."/>
        </authorList>
    </citation>
    <scope>NUCLEOTIDE SEQUENCE [LARGE SCALE GENOMIC DNA]</scope>
    <source>
        <strain evidence="4 5">KCCM 41400</strain>
    </source>
</reference>
<dbReference type="GO" id="GO:0003700">
    <property type="term" value="F:DNA-binding transcription factor activity"/>
    <property type="evidence" value="ECO:0007669"/>
    <property type="project" value="InterPro"/>
</dbReference>
<dbReference type="OrthoDB" id="9797716at2"/>